<organism evidence="2 3">
    <name type="scientific">Enterococcus pallens ATCC BAA-351</name>
    <dbReference type="NCBI Taxonomy" id="1158607"/>
    <lineage>
        <taxon>Bacteria</taxon>
        <taxon>Bacillati</taxon>
        <taxon>Bacillota</taxon>
        <taxon>Bacilli</taxon>
        <taxon>Lactobacillales</taxon>
        <taxon>Enterococcaceae</taxon>
        <taxon>Enterococcus</taxon>
    </lineage>
</organism>
<dbReference type="HOGENOM" id="CLU_128106_1_0_9"/>
<sequence>MLKQWVTYFVFFQKAVPTKDFVNLRQKRYFSAKRIRRGVSDLRKVPPILKPIALLTISILIATATGVANGASYRQPSTGSSSTIEPSTSEVTTTSTTSAENQMTPESSSVYENNQSSAPSSTQRDQQTIRESSVSDSSNENQTVPSSGQAEQTVPSQEQNNVPAQQQKQPASTPETREAQ</sequence>
<evidence type="ECO:0000313" key="3">
    <source>
        <dbReference type="Proteomes" id="UP000013782"/>
    </source>
</evidence>
<dbReference type="EMBL" id="AJAQ01000046">
    <property type="protein sequence ID" value="EOH87716.1"/>
    <property type="molecule type" value="Genomic_DNA"/>
</dbReference>
<dbReference type="AlphaFoldDB" id="R2S473"/>
<reference evidence="2 3" key="1">
    <citation type="submission" date="2013-02" db="EMBL/GenBank/DDBJ databases">
        <title>The Genome Sequence of Enterococcus pallens BAA-351.</title>
        <authorList>
            <consortium name="The Broad Institute Genome Sequencing Platform"/>
            <consortium name="The Broad Institute Genome Sequencing Center for Infectious Disease"/>
            <person name="Earl A.M."/>
            <person name="Gilmore M.S."/>
            <person name="Lebreton F."/>
            <person name="Walker B."/>
            <person name="Young S.K."/>
            <person name="Zeng Q."/>
            <person name="Gargeya S."/>
            <person name="Fitzgerald M."/>
            <person name="Haas B."/>
            <person name="Abouelleil A."/>
            <person name="Alvarado L."/>
            <person name="Arachchi H.M."/>
            <person name="Berlin A.M."/>
            <person name="Chapman S.B."/>
            <person name="Dewar J."/>
            <person name="Goldberg J."/>
            <person name="Griggs A."/>
            <person name="Gujja S."/>
            <person name="Hansen M."/>
            <person name="Howarth C."/>
            <person name="Imamovic A."/>
            <person name="Larimer J."/>
            <person name="McCowan C."/>
            <person name="Murphy C."/>
            <person name="Neiman D."/>
            <person name="Pearson M."/>
            <person name="Priest M."/>
            <person name="Roberts A."/>
            <person name="Saif S."/>
            <person name="Shea T."/>
            <person name="Sisk P."/>
            <person name="Sykes S."/>
            <person name="Wortman J."/>
            <person name="Nusbaum C."/>
            <person name="Birren B."/>
        </authorList>
    </citation>
    <scope>NUCLEOTIDE SEQUENCE [LARGE SCALE GENOMIC DNA]</scope>
    <source>
        <strain evidence="2 3">ATCC BAA-351</strain>
    </source>
</reference>
<evidence type="ECO:0000313" key="2">
    <source>
        <dbReference type="EMBL" id="EOH87716.1"/>
    </source>
</evidence>
<protein>
    <submittedName>
        <fullName evidence="2">Uncharacterized protein</fullName>
    </submittedName>
</protein>
<name>R2S473_9ENTE</name>
<accession>R2S473</accession>
<dbReference type="eggNOG" id="ENOG502ZJNJ">
    <property type="taxonomic scope" value="Bacteria"/>
</dbReference>
<evidence type="ECO:0000256" key="1">
    <source>
        <dbReference type="SAM" id="MobiDB-lite"/>
    </source>
</evidence>
<gene>
    <name evidence="2" type="ORF">UAU_04570</name>
</gene>
<keyword evidence="3" id="KW-1185">Reference proteome</keyword>
<comment type="caution">
    <text evidence="2">The sequence shown here is derived from an EMBL/GenBank/DDBJ whole genome shotgun (WGS) entry which is preliminary data.</text>
</comment>
<feature type="compositionally biased region" description="Polar residues" evidence="1">
    <location>
        <begin position="99"/>
        <end position="174"/>
    </location>
</feature>
<feature type="compositionally biased region" description="Low complexity" evidence="1">
    <location>
        <begin position="77"/>
        <end position="98"/>
    </location>
</feature>
<feature type="region of interest" description="Disordered" evidence="1">
    <location>
        <begin position="72"/>
        <end position="180"/>
    </location>
</feature>
<dbReference type="PATRIC" id="fig|1158607.3.peg.4554"/>
<proteinExistence type="predicted"/>
<dbReference type="Proteomes" id="UP000013782">
    <property type="component" value="Unassembled WGS sequence"/>
</dbReference>